<dbReference type="Gene3D" id="3.40.50.300">
    <property type="entry name" value="P-loop containing nucleotide triphosphate hydrolases"/>
    <property type="match status" value="1"/>
</dbReference>
<dbReference type="AlphaFoldDB" id="A0A096F8E8"/>
<evidence type="ECO:0000313" key="3">
    <source>
        <dbReference type="Proteomes" id="UP000029553"/>
    </source>
</evidence>
<dbReference type="Pfam" id="PF22530">
    <property type="entry name" value="Terminase-T7_RNaseH-like"/>
    <property type="match status" value="1"/>
</dbReference>
<evidence type="ECO:0000259" key="1">
    <source>
        <dbReference type="Pfam" id="PF22530"/>
    </source>
</evidence>
<proteinExistence type="predicted"/>
<protein>
    <submittedName>
        <fullName evidence="2">Transcriptional regulator</fullName>
    </submittedName>
</protein>
<evidence type="ECO:0000313" key="2">
    <source>
        <dbReference type="EMBL" id="KGH26264.1"/>
    </source>
</evidence>
<dbReference type="EMBL" id="AWOR01000069">
    <property type="protein sequence ID" value="KGH26264.1"/>
    <property type="molecule type" value="Genomic_DNA"/>
</dbReference>
<dbReference type="InterPro" id="IPR054762">
    <property type="entry name" value="Gp19_RNaseH-like"/>
</dbReference>
<comment type="caution">
    <text evidence="2">The sequence shown here is derived from an EMBL/GenBank/DDBJ whole genome shotgun (WGS) entry which is preliminary data.</text>
</comment>
<dbReference type="InterPro" id="IPR027417">
    <property type="entry name" value="P-loop_NTPase"/>
</dbReference>
<name>A0A096F8E8_COMTE</name>
<dbReference type="NCBIfam" id="NF033889">
    <property type="entry name" value="termin_lrg_T7"/>
    <property type="match status" value="1"/>
</dbReference>
<gene>
    <name evidence="2" type="ORF">P353_22300</name>
</gene>
<dbReference type="InterPro" id="IPR047987">
    <property type="entry name" value="Gp19-like_virus"/>
</dbReference>
<reference evidence="2 3" key="1">
    <citation type="submission" date="2013-09" db="EMBL/GenBank/DDBJ databases">
        <title>High correlation between genotypes and phenotypes of environmental bacteria Comamonas testosteroni strains.</title>
        <authorList>
            <person name="Liu L."/>
            <person name="Zhu W."/>
            <person name="Xia X."/>
            <person name="Xu B."/>
            <person name="Luo M."/>
            <person name="Wang G."/>
        </authorList>
    </citation>
    <scope>NUCLEOTIDE SEQUENCE [LARGE SCALE GENOMIC DNA]</scope>
    <source>
        <strain evidence="2 3">JL40</strain>
    </source>
</reference>
<organism evidence="2 3">
    <name type="scientific">Comamonas testosteroni</name>
    <name type="common">Pseudomonas testosteroni</name>
    <dbReference type="NCBI Taxonomy" id="285"/>
    <lineage>
        <taxon>Bacteria</taxon>
        <taxon>Pseudomonadati</taxon>
        <taxon>Pseudomonadota</taxon>
        <taxon>Betaproteobacteria</taxon>
        <taxon>Burkholderiales</taxon>
        <taxon>Comamonadaceae</taxon>
        <taxon>Comamonas</taxon>
    </lineage>
</organism>
<dbReference type="Proteomes" id="UP000029553">
    <property type="component" value="Unassembled WGS sequence"/>
</dbReference>
<accession>A0A096F8E8</accession>
<feature type="domain" description="Terminase large subunit ribonuclease H-like" evidence="1">
    <location>
        <begin position="379"/>
        <end position="465"/>
    </location>
</feature>
<dbReference type="RefSeq" id="WP_034374287.1">
    <property type="nucleotide sequence ID" value="NZ_AWOR01000069.1"/>
</dbReference>
<sequence>MASREISFPAFYVMWGRHRGWDVPPVHMRVCNWLQEGWSLGVLRAHRGFSKSTILAVYNAWRYYRDPAYRILHQSEADGTAEKTSRDTQNVLRNHPLTRGMFRDGGVREWWVEGATDPRNASMSARGILSNVTSARADECQNDDVEVPRNIQTPEAREKMRYRLGEQVHILVPGGRQLYIGTPHTHDSLYDEIESMGASCLTIPMFGHEHRIEDAKRAAYDLPFVPEYVFSGIGKQCRLLVAGRDYQMQGQRMVFAAAPGGLVDCYAGVAWPERFDGEELEKRRKKTRTINEWDSQYQLHSRPVHEVRLDPAKMQGYDCEPRFVTQNRVLTMWLGAVQIVSCSARWDPSSGKTNSDTSGFAFNLQDAAGRHYWHRSEKLEGEIASTSEDGRRITGGQVMQLCDLIEKYRIPQVTVETNGIGGFAPSFLRMALKQRRLRCGIVEEQSVANKNARILEAMEPLLTSGMLWAHVSVIDGDAWDEMKDWNPAVKQQPDDLIDAEAGAITATPVRIGKSFGNADPHQNDDWRPSTGVFEAALEP</sequence>